<dbReference type="OrthoDB" id="9784844at2"/>
<dbReference type="PATRIC" id="fig|1291734.4.peg.648"/>
<keyword evidence="1" id="KW-0472">Membrane</keyword>
<dbReference type="STRING" id="1291734.FD02_GL000630"/>
<feature type="transmembrane region" description="Helical" evidence="1">
    <location>
        <begin position="197"/>
        <end position="218"/>
    </location>
</feature>
<dbReference type="AlphaFoldDB" id="A0A0R1JGZ4"/>
<feature type="transmembrane region" description="Helical" evidence="1">
    <location>
        <begin position="150"/>
        <end position="168"/>
    </location>
</feature>
<keyword evidence="1" id="KW-1133">Transmembrane helix</keyword>
<keyword evidence="3" id="KW-1185">Reference proteome</keyword>
<accession>A0A0R1JGZ4</accession>
<dbReference type="EMBL" id="AZDJ01000032">
    <property type="protein sequence ID" value="KRK70559.1"/>
    <property type="molecule type" value="Genomic_DNA"/>
</dbReference>
<comment type="caution">
    <text evidence="2">The sequence shown here is derived from an EMBL/GenBank/DDBJ whole genome shotgun (WGS) entry which is preliminary data.</text>
</comment>
<feature type="transmembrane region" description="Helical" evidence="1">
    <location>
        <begin position="87"/>
        <end position="108"/>
    </location>
</feature>
<protein>
    <recommendedName>
        <fullName evidence="4">Integral membrane protein</fullName>
    </recommendedName>
</protein>
<dbReference type="PANTHER" id="PTHR40076">
    <property type="entry name" value="MEMBRANE PROTEIN-RELATED"/>
    <property type="match status" value="1"/>
</dbReference>
<dbReference type="Pfam" id="PF06161">
    <property type="entry name" value="DUF975"/>
    <property type="match status" value="1"/>
</dbReference>
<dbReference type="InterPro" id="IPR010380">
    <property type="entry name" value="DUF975"/>
</dbReference>
<name>A0A0R1JGZ4_9LACO</name>
<evidence type="ECO:0000313" key="2">
    <source>
        <dbReference type="EMBL" id="KRK70559.1"/>
    </source>
</evidence>
<organism evidence="2 3">
    <name type="scientific">Lacticaseibacillus nasuensis JCM 17158</name>
    <dbReference type="NCBI Taxonomy" id="1291734"/>
    <lineage>
        <taxon>Bacteria</taxon>
        <taxon>Bacillati</taxon>
        <taxon>Bacillota</taxon>
        <taxon>Bacilli</taxon>
        <taxon>Lactobacillales</taxon>
        <taxon>Lactobacillaceae</taxon>
        <taxon>Lacticaseibacillus</taxon>
    </lineage>
</organism>
<gene>
    <name evidence="2" type="ORF">FD02_GL000630</name>
</gene>
<feature type="transmembrane region" description="Helical" evidence="1">
    <location>
        <begin position="120"/>
        <end position="144"/>
    </location>
</feature>
<reference evidence="2 3" key="1">
    <citation type="journal article" date="2015" name="Genome Announc.">
        <title>Expanding the biotechnology potential of lactobacilli through comparative genomics of 213 strains and associated genera.</title>
        <authorList>
            <person name="Sun Z."/>
            <person name="Harris H.M."/>
            <person name="McCann A."/>
            <person name="Guo C."/>
            <person name="Argimon S."/>
            <person name="Zhang W."/>
            <person name="Yang X."/>
            <person name="Jeffery I.B."/>
            <person name="Cooney J.C."/>
            <person name="Kagawa T.F."/>
            <person name="Liu W."/>
            <person name="Song Y."/>
            <person name="Salvetti E."/>
            <person name="Wrobel A."/>
            <person name="Rasinkangas P."/>
            <person name="Parkhill J."/>
            <person name="Rea M.C."/>
            <person name="O'Sullivan O."/>
            <person name="Ritari J."/>
            <person name="Douillard F.P."/>
            <person name="Paul Ross R."/>
            <person name="Yang R."/>
            <person name="Briner A.E."/>
            <person name="Felis G.E."/>
            <person name="de Vos W.M."/>
            <person name="Barrangou R."/>
            <person name="Klaenhammer T.R."/>
            <person name="Caufield P.W."/>
            <person name="Cui Y."/>
            <person name="Zhang H."/>
            <person name="O'Toole P.W."/>
        </authorList>
    </citation>
    <scope>NUCLEOTIDE SEQUENCE [LARGE SCALE GENOMIC DNA]</scope>
    <source>
        <strain evidence="2 3">JCM 17158</strain>
    </source>
</reference>
<proteinExistence type="predicted"/>
<sequence length="248" mass="28316">MTHQYLSRSEVKAQAKAQLHEPGVFKNMVLANLIPWLIQVVFYFLMMGLLIGMYKSMLAINGSGADAQTAILHISQSRSAEVQKQSLIQALISLWFTQGVAITALDVYRGKLQQFNPLKAVFRLFNSRYFFGVLLLAIVSRLLIQLGSYIIVPGILLAYGWSQIYFVFYDGRERGPFGVFQALGVSWRLMRGFKLDLFVFQLSLLGWYILEGITFNLFNLLIDPYLQVAKAGFYENVRQYQADLQTQQ</sequence>
<evidence type="ECO:0008006" key="4">
    <source>
        <dbReference type="Google" id="ProtNLM"/>
    </source>
</evidence>
<dbReference type="Proteomes" id="UP000051804">
    <property type="component" value="Unassembled WGS sequence"/>
</dbReference>
<evidence type="ECO:0000313" key="3">
    <source>
        <dbReference type="Proteomes" id="UP000051804"/>
    </source>
</evidence>
<feature type="transmembrane region" description="Helical" evidence="1">
    <location>
        <begin position="33"/>
        <end position="54"/>
    </location>
</feature>
<dbReference type="RefSeq" id="WP_054722232.1">
    <property type="nucleotide sequence ID" value="NZ_AZDJ01000032.1"/>
</dbReference>
<evidence type="ECO:0000256" key="1">
    <source>
        <dbReference type="SAM" id="Phobius"/>
    </source>
</evidence>
<keyword evidence="1" id="KW-0812">Transmembrane</keyword>
<dbReference type="PANTHER" id="PTHR40076:SF1">
    <property type="entry name" value="MEMBRANE PROTEIN"/>
    <property type="match status" value="1"/>
</dbReference>